<dbReference type="Proteomes" id="UP000192596">
    <property type="component" value="Unassembled WGS sequence"/>
</dbReference>
<dbReference type="AlphaFoldDB" id="A0A1V8S947"/>
<keyword evidence="3" id="KW-0520">NAD</keyword>
<dbReference type="Gene3D" id="3.30.1600.10">
    <property type="entry name" value="SIR2/SIRT2 'Small Domain"/>
    <property type="match status" value="1"/>
</dbReference>
<gene>
    <name evidence="6" type="ORF">B0A48_18537</name>
</gene>
<dbReference type="PANTHER" id="PTHR11085">
    <property type="entry name" value="NAD-DEPENDENT PROTEIN DEACYLASE SIRTUIN-5, MITOCHONDRIAL-RELATED"/>
    <property type="match status" value="1"/>
</dbReference>
<evidence type="ECO:0000256" key="3">
    <source>
        <dbReference type="ARBA" id="ARBA00023027"/>
    </source>
</evidence>
<evidence type="ECO:0000256" key="1">
    <source>
        <dbReference type="ARBA" id="ARBA00006924"/>
    </source>
</evidence>
<evidence type="ECO:0000313" key="6">
    <source>
        <dbReference type="EMBL" id="OQN95573.1"/>
    </source>
</evidence>
<dbReference type="InterPro" id="IPR026590">
    <property type="entry name" value="Ssirtuin_cat_dom"/>
</dbReference>
<dbReference type="InterPro" id="IPR050134">
    <property type="entry name" value="NAD-dep_sirtuin_deacylases"/>
</dbReference>
<feature type="binding site" evidence="4">
    <location>
        <position position="136"/>
    </location>
    <ligand>
        <name>Zn(2+)</name>
        <dbReference type="ChEBI" id="CHEBI:29105"/>
    </ligand>
</feature>
<name>A0A1V8S947_9PEZI</name>
<feature type="active site" description="Proton acceptor" evidence="4">
    <location>
        <position position="123"/>
    </location>
</feature>
<keyword evidence="2" id="KW-0808">Transferase</keyword>
<keyword evidence="7" id="KW-1185">Reference proteome</keyword>
<dbReference type="EMBL" id="NAJO01000086">
    <property type="protein sequence ID" value="OQN95573.1"/>
    <property type="molecule type" value="Genomic_DNA"/>
</dbReference>
<reference evidence="7" key="1">
    <citation type="submission" date="2017-03" db="EMBL/GenBank/DDBJ databases">
        <title>Genomes of endolithic fungi from Antarctica.</title>
        <authorList>
            <person name="Coleine C."/>
            <person name="Masonjones S."/>
            <person name="Stajich J.E."/>
        </authorList>
    </citation>
    <scope>NUCLEOTIDE SEQUENCE [LARGE SCALE GENOMIC DNA]</scope>
    <source>
        <strain evidence="7">CCFEE 5527</strain>
    </source>
</reference>
<dbReference type="InterPro" id="IPR026591">
    <property type="entry name" value="Sirtuin_cat_small_dom_sf"/>
</dbReference>
<dbReference type="STRING" id="1507870.A0A1V8S947"/>
<feature type="domain" description="Deacetylase sirtuin-type" evidence="5">
    <location>
        <begin position="1"/>
        <end position="275"/>
    </location>
</feature>
<dbReference type="OrthoDB" id="424302at2759"/>
<evidence type="ECO:0000259" key="5">
    <source>
        <dbReference type="PROSITE" id="PS50305"/>
    </source>
</evidence>
<dbReference type="GO" id="GO:0017136">
    <property type="term" value="F:histone deacetylase activity, NAD-dependent"/>
    <property type="evidence" value="ECO:0007669"/>
    <property type="project" value="TreeGrafter"/>
</dbReference>
<dbReference type="GO" id="GO:0005634">
    <property type="term" value="C:nucleus"/>
    <property type="evidence" value="ECO:0007669"/>
    <property type="project" value="TreeGrafter"/>
</dbReference>
<comment type="caution">
    <text evidence="6">The sequence shown here is derived from an EMBL/GenBank/DDBJ whole genome shotgun (WGS) entry which is preliminary data.</text>
</comment>
<evidence type="ECO:0000256" key="2">
    <source>
        <dbReference type="ARBA" id="ARBA00022679"/>
    </source>
</evidence>
<comment type="similarity">
    <text evidence="1">Belongs to the sirtuin family. Class I subfamily.</text>
</comment>
<keyword evidence="4" id="KW-0862">Zinc</keyword>
<dbReference type="Gene3D" id="3.40.50.1220">
    <property type="entry name" value="TPP-binding domain"/>
    <property type="match status" value="1"/>
</dbReference>
<feature type="binding site" evidence="4">
    <location>
        <position position="177"/>
    </location>
    <ligand>
        <name>Zn(2+)</name>
        <dbReference type="ChEBI" id="CHEBI:29105"/>
    </ligand>
</feature>
<dbReference type="GO" id="GO:0046872">
    <property type="term" value="F:metal ion binding"/>
    <property type="evidence" value="ECO:0007669"/>
    <property type="project" value="UniProtKB-KW"/>
</dbReference>
<dbReference type="InterPro" id="IPR029035">
    <property type="entry name" value="DHS-like_NAD/FAD-binding_dom"/>
</dbReference>
<feature type="binding site" evidence="4">
    <location>
        <position position="179"/>
    </location>
    <ligand>
        <name>Zn(2+)</name>
        <dbReference type="ChEBI" id="CHEBI:29105"/>
    </ligand>
</feature>
<sequence>MSNTNDEASTLVEAIRTAERILVIVGAGLSRPSGLPTFREDPGFWGNRTTQVLTKSTFDVDPISVWCPFERLRQLALLALPNCGHIALAELARAKPGVLTISQNIDDLLRRAGHEESQLVDLHGPLFMISCSHDACSFNSQNMDAAPTVPGLVIASWDATDPSIVLPHLSSDDVPRCPCGSGILRPGVCWYGERLPKQALQRINDWFESATYVDLVLVVGTDRAPYLQEAEAAGADIAFFNISEDDLEADMDAWIINDDASNSLPALIGAALGLHIRSTTAT</sequence>
<dbReference type="GO" id="GO:0070403">
    <property type="term" value="F:NAD+ binding"/>
    <property type="evidence" value="ECO:0007669"/>
    <property type="project" value="InterPro"/>
</dbReference>
<dbReference type="InterPro" id="IPR003000">
    <property type="entry name" value="Sirtuin"/>
</dbReference>
<accession>A0A1V8S947</accession>
<organism evidence="6 7">
    <name type="scientific">Cryoendolithus antarcticus</name>
    <dbReference type="NCBI Taxonomy" id="1507870"/>
    <lineage>
        <taxon>Eukaryota</taxon>
        <taxon>Fungi</taxon>
        <taxon>Dikarya</taxon>
        <taxon>Ascomycota</taxon>
        <taxon>Pezizomycotina</taxon>
        <taxon>Dothideomycetes</taxon>
        <taxon>Dothideomycetidae</taxon>
        <taxon>Cladosporiales</taxon>
        <taxon>Cladosporiaceae</taxon>
        <taxon>Cryoendolithus</taxon>
    </lineage>
</organism>
<evidence type="ECO:0000256" key="4">
    <source>
        <dbReference type="PROSITE-ProRule" id="PRU00236"/>
    </source>
</evidence>
<keyword evidence="4" id="KW-0479">Metal-binding</keyword>
<dbReference type="InParanoid" id="A0A1V8S947"/>
<protein>
    <recommendedName>
        <fullName evidence="5">Deacetylase sirtuin-type domain-containing protein</fullName>
    </recommendedName>
</protein>
<dbReference type="Pfam" id="PF02146">
    <property type="entry name" value="SIR2"/>
    <property type="match status" value="1"/>
</dbReference>
<dbReference type="PROSITE" id="PS50305">
    <property type="entry name" value="SIRTUIN"/>
    <property type="match status" value="1"/>
</dbReference>
<proteinExistence type="inferred from homology"/>
<evidence type="ECO:0000313" key="7">
    <source>
        <dbReference type="Proteomes" id="UP000192596"/>
    </source>
</evidence>
<feature type="binding site" evidence="4">
    <location>
        <position position="131"/>
    </location>
    <ligand>
        <name>Zn(2+)</name>
        <dbReference type="ChEBI" id="CHEBI:29105"/>
    </ligand>
</feature>
<dbReference type="SUPFAM" id="SSF52467">
    <property type="entry name" value="DHS-like NAD/FAD-binding domain"/>
    <property type="match status" value="1"/>
</dbReference>
<dbReference type="PANTHER" id="PTHR11085:SF10">
    <property type="entry name" value="NAD-DEPENDENT PROTEIN DEACYLASE SIRTUIN-5, MITOCHONDRIAL-RELATED"/>
    <property type="match status" value="1"/>
</dbReference>